<evidence type="ECO:0000259" key="4">
    <source>
        <dbReference type="Pfam" id="PF00004"/>
    </source>
</evidence>
<dbReference type="InterPro" id="IPR003959">
    <property type="entry name" value="ATPase_AAA_core"/>
</dbReference>
<dbReference type="AlphaFoldDB" id="A0A2J6SP10"/>
<evidence type="ECO:0000256" key="3">
    <source>
        <dbReference type="ARBA" id="ARBA00022840"/>
    </source>
</evidence>
<reference evidence="5 6" key="1">
    <citation type="submission" date="2016-04" db="EMBL/GenBank/DDBJ databases">
        <title>A degradative enzymes factory behind the ericoid mycorrhizal symbiosis.</title>
        <authorList>
            <consortium name="DOE Joint Genome Institute"/>
            <person name="Martino E."/>
            <person name="Morin E."/>
            <person name="Grelet G."/>
            <person name="Kuo A."/>
            <person name="Kohler A."/>
            <person name="Daghino S."/>
            <person name="Barry K."/>
            <person name="Choi C."/>
            <person name="Cichocki N."/>
            <person name="Clum A."/>
            <person name="Copeland A."/>
            <person name="Hainaut M."/>
            <person name="Haridas S."/>
            <person name="Labutti K."/>
            <person name="Lindquist E."/>
            <person name="Lipzen A."/>
            <person name="Khouja H.-R."/>
            <person name="Murat C."/>
            <person name="Ohm R."/>
            <person name="Olson A."/>
            <person name="Spatafora J."/>
            <person name="Veneault-Fourrey C."/>
            <person name="Henrissat B."/>
            <person name="Grigoriev I."/>
            <person name="Martin F."/>
            <person name="Perotto S."/>
        </authorList>
    </citation>
    <scope>NUCLEOTIDE SEQUENCE [LARGE SCALE GENOMIC DNA]</scope>
    <source>
        <strain evidence="5 6">E</strain>
    </source>
</reference>
<evidence type="ECO:0000256" key="1">
    <source>
        <dbReference type="ARBA" id="ARBA00010378"/>
    </source>
</evidence>
<gene>
    <name evidence="5" type="ORF">K444DRAFT_513379</name>
</gene>
<sequence length="211" mass="23076">MRACSMDLKSRISFNFVFTSPLGTGKTTITQKIGQVFYSMGLLSAPEYLEHSASDLDTPYVGQTGSKIITILKDGLGKVLFVDEAYRLGKGQFAKEATDELVSSLTQPQFLGKLVVILAGSTKDMNRLLKVNPGLSSRFPEGHVFQNMTAEECLTLLQHQLRVAGVEFVLEHRQSDGYGDIIKHFNSLSCLPNWGNGQDVETLSKAIVASA</sequence>
<keyword evidence="3" id="KW-0067">ATP-binding</keyword>
<dbReference type="RefSeq" id="XP_024729354.1">
    <property type="nucleotide sequence ID" value="XM_024873512.1"/>
</dbReference>
<feature type="domain" description="ATPase AAA-type core" evidence="4">
    <location>
        <begin position="18"/>
        <end position="126"/>
    </location>
</feature>
<name>A0A2J6SP10_9HELO</name>
<keyword evidence="2" id="KW-0547">Nucleotide-binding</keyword>
<dbReference type="Pfam" id="PF00004">
    <property type="entry name" value="AAA"/>
    <property type="match status" value="1"/>
</dbReference>
<evidence type="ECO:0000313" key="6">
    <source>
        <dbReference type="Proteomes" id="UP000235371"/>
    </source>
</evidence>
<dbReference type="OrthoDB" id="2423195at2759"/>
<evidence type="ECO:0000313" key="5">
    <source>
        <dbReference type="EMBL" id="PMD52450.1"/>
    </source>
</evidence>
<evidence type="ECO:0000256" key="2">
    <source>
        <dbReference type="ARBA" id="ARBA00022741"/>
    </source>
</evidence>
<dbReference type="GO" id="GO:0016887">
    <property type="term" value="F:ATP hydrolysis activity"/>
    <property type="evidence" value="ECO:0007669"/>
    <property type="project" value="InterPro"/>
</dbReference>
<dbReference type="InterPro" id="IPR050773">
    <property type="entry name" value="CbxX/CfxQ_RuBisCO_ESX"/>
</dbReference>
<dbReference type="GeneID" id="36581592"/>
<dbReference type="InterPro" id="IPR000641">
    <property type="entry name" value="CbxX/CfxQ"/>
</dbReference>
<comment type="similarity">
    <text evidence="1">Belongs to the CbxX/CfxQ family.</text>
</comment>
<protein>
    <recommendedName>
        <fullName evidence="4">ATPase AAA-type core domain-containing protein</fullName>
    </recommendedName>
</protein>
<dbReference type="SUPFAM" id="SSF52540">
    <property type="entry name" value="P-loop containing nucleoside triphosphate hydrolases"/>
    <property type="match status" value="1"/>
</dbReference>
<dbReference type="InParanoid" id="A0A2J6SP10"/>
<keyword evidence="6" id="KW-1185">Reference proteome</keyword>
<proteinExistence type="inferred from homology"/>
<dbReference type="GO" id="GO:0005524">
    <property type="term" value="F:ATP binding"/>
    <property type="evidence" value="ECO:0007669"/>
    <property type="project" value="UniProtKB-KW"/>
</dbReference>
<dbReference type="PANTHER" id="PTHR43392">
    <property type="entry name" value="AAA-TYPE ATPASE FAMILY PROTEIN / ANKYRIN REPEAT FAMILY PROTEIN"/>
    <property type="match status" value="1"/>
</dbReference>
<dbReference type="Gene3D" id="3.40.50.300">
    <property type="entry name" value="P-loop containing nucleotide triphosphate hydrolases"/>
    <property type="match status" value="1"/>
</dbReference>
<dbReference type="Proteomes" id="UP000235371">
    <property type="component" value="Unassembled WGS sequence"/>
</dbReference>
<dbReference type="EMBL" id="KZ613905">
    <property type="protein sequence ID" value="PMD52450.1"/>
    <property type="molecule type" value="Genomic_DNA"/>
</dbReference>
<dbReference type="InterPro" id="IPR027417">
    <property type="entry name" value="P-loop_NTPase"/>
</dbReference>
<organism evidence="5 6">
    <name type="scientific">Hyaloscypha bicolor E</name>
    <dbReference type="NCBI Taxonomy" id="1095630"/>
    <lineage>
        <taxon>Eukaryota</taxon>
        <taxon>Fungi</taxon>
        <taxon>Dikarya</taxon>
        <taxon>Ascomycota</taxon>
        <taxon>Pezizomycotina</taxon>
        <taxon>Leotiomycetes</taxon>
        <taxon>Helotiales</taxon>
        <taxon>Hyaloscyphaceae</taxon>
        <taxon>Hyaloscypha</taxon>
        <taxon>Hyaloscypha bicolor</taxon>
    </lineage>
</organism>
<feature type="non-terminal residue" evidence="5">
    <location>
        <position position="211"/>
    </location>
</feature>
<accession>A0A2J6SP10</accession>
<dbReference type="STRING" id="1095630.A0A2J6SP10"/>
<dbReference type="PANTHER" id="PTHR43392:SF2">
    <property type="entry name" value="AAA-TYPE ATPASE FAMILY PROTEIN _ ANKYRIN REPEAT FAMILY PROTEIN"/>
    <property type="match status" value="1"/>
</dbReference>
<dbReference type="PRINTS" id="PR00819">
    <property type="entry name" value="CBXCFQXSUPER"/>
</dbReference>